<dbReference type="Gene3D" id="3.40.50.720">
    <property type="entry name" value="NAD(P)-binding Rossmann-like Domain"/>
    <property type="match status" value="1"/>
</dbReference>
<dbReference type="InterPro" id="IPR002347">
    <property type="entry name" value="SDR_fam"/>
</dbReference>
<dbReference type="PRINTS" id="PR00081">
    <property type="entry name" value="GDHRDH"/>
</dbReference>
<evidence type="ECO:0000256" key="4">
    <source>
        <dbReference type="RuleBase" id="RU000363"/>
    </source>
</evidence>
<dbReference type="PANTHER" id="PTHR43391">
    <property type="entry name" value="RETINOL DEHYDROGENASE-RELATED"/>
    <property type="match status" value="1"/>
</dbReference>
<dbReference type="GO" id="GO:0005829">
    <property type="term" value="C:cytosol"/>
    <property type="evidence" value="ECO:0007669"/>
    <property type="project" value="TreeGrafter"/>
</dbReference>
<dbReference type="PRINTS" id="PR00080">
    <property type="entry name" value="SDRFAMILY"/>
</dbReference>
<dbReference type="Pfam" id="PF00106">
    <property type="entry name" value="adh_short"/>
    <property type="match status" value="1"/>
</dbReference>
<reference evidence="5" key="1">
    <citation type="submission" date="2017-02" db="EMBL/GenBank/DDBJ databases">
        <title>Delving into the versatile metabolic prowess of the omnipresent phylum Bacteroidetes.</title>
        <authorList>
            <person name="Nobu M.K."/>
            <person name="Mei R."/>
            <person name="Narihiro T."/>
            <person name="Kuroda K."/>
            <person name="Liu W.-T."/>
        </authorList>
    </citation>
    <scope>NUCLEOTIDE SEQUENCE</scope>
    <source>
        <strain evidence="5">ADurb.Bin276</strain>
    </source>
</reference>
<sequence>MSEYFENKVAVVTGAASGIGLGLTEHLLARGAKAVFMGDVKEENLTKESERLNQKYPGKVSPHLTDVTKLEQVEKLIHAAKAFDGHLDFVFNNAGVGMTIPTEKVTFEIWKFVIDLNFMGIVYGTYTAIPIMREQGFGHIVNTASITGRIPVPYQAVYAASKSAVISMTESLQYELEVEGLNFSVFCPGNVRTAIFGDLTPPPDSISVDEAVDYIFQELEKKSIVIIFPQQMRDFDKLYRENRPEFDKIVRNLAAERRENYRTKGTYY</sequence>
<dbReference type="InterPro" id="IPR020904">
    <property type="entry name" value="Sc_DH/Rdtase_CS"/>
</dbReference>
<dbReference type="SUPFAM" id="SSF51735">
    <property type="entry name" value="NAD(P)-binding Rossmann-fold domains"/>
    <property type="match status" value="1"/>
</dbReference>
<accession>A0A1V5T029</accession>
<name>A0A1V5T029_9BACT</name>
<gene>
    <name evidence="5" type="ORF">BWY41_00697</name>
</gene>
<dbReference type="EC" id="1.-.-.-" evidence="5"/>
<evidence type="ECO:0000256" key="3">
    <source>
        <dbReference type="ARBA" id="ARBA00023002"/>
    </source>
</evidence>
<evidence type="ECO:0000313" key="5">
    <source>
        <dbReference type="EMBL" id="OQA60068.1"/>
    </source>
</evidence>
<proteinExistence type="inferred from homology"/>
<dbReference type="CDD" id="cd05233">
    <property type="entry name" value="SDR_c"/>
    <property type="match status" value="1"/>
</dbReference>
<dbReference type="PROSITE" id="PS00061">
    <property type="entry name" value="ADH_SHORT"/>
    <property type="match status" value="1"/>
</dbReference>
<comment type="similarity">
    <text evidence="1 4">Belongs to the short-chain dehydrogenases/reductases (SDR) family.</text>
</comment>
<protein>
    <submittedName>
        <fullName evidence="5">Putative oxidoreductase</fullName>
        <ecNumber evidence="5">1.-.-.-</ecNumber>
    </submittedName>
</protein>
<dbReference type="InterPro" id="IPR036291">
    <property type="entry name" value="NAD(P)-bd_dom_sf"/>
</dbReference>
<dbReference type="PANTHER" id="PTHR43391:SF14">
    <property type="entry name" value="DEHYDROGENASE_REDUCTASE SDR FAMILY PROTEIN 7-LIKE"/>
    <property type="match status" value="1"/>
</dbReference>
<evidence type="ECO:0000256" key="2">
    <source>
        <dbReference type="ARBA" id="ARBA00022857"/>
    </source>
</evidence>
<dbReference type="Proteomes" id="UP000485569">
    <property type="component" value="Unassembled WGS sequence"/>
</dbReference>
<dbReference type="EMBL" id="MWBQ01000041">
    <property type="protein sequence ID" value="OQA60068.1"/>
    <property type="molecule type" value="Genomic_DNA"/>
</dbReference>
<keyword evidence="2" id="KW-0521">NADP</keyword>
<dbReference type="GO" id="GO:0016491">
    <property type="term" value="F:oxidoreductase activity"/>
    <property type="evidence" value="ECO:0007669"/>
    <property type="project" value="UniProtKB-KW"/>
</dbReference>
<dbReference type="AlphaFoldDB" id="A0A1V5T029"/>
<evidence type="ECO:0000256" key="1">
    <source>
        <dbReference type="ARBA" id="ARBA00006484"/>
    </source>
</evidence>
<keyword evidence="3 5" id="KW-0560">Oxidoreductase</keyword>
<comment type="caution">
    <text evidence="5">The sequence shown here is derived from an EMBL/GenBank/DDBJ whole genome shotgun (WGS) entry which is preliminary data.</text>
</comment>
<organism evidence="5">
    <name type="scientific">Candidatus Atribacter allofermentans</name>
    <dbReference type="NCBI Taxonomy" id="1852833"/>
    <lineage>
        <taxon>Bacteria</taxon>
        <taxon>Pseudomonadati</taxon>
        <taxon>Atribacterota</taxon>
        <taxon>Atribacteria</taxon>
        <taxon>Atribacterales</taxon>
        <taxon>Atribacteraceae</taxon>
        <taxon>Atribacter</taxon>
    </lineage>
</organism>